<comment type="caution">
    <text evidence="2">The sequence shown here is derived from an EMBL/GenBank/DDBJ whole genome shotgun (WGS) entry which is preliminary data.</text>
</comment>
<protein>
    <submittedName>
        <fullName evidence="2">Uncharacterized protein</fullName>
    </submittedName>
</protein>
<evidence type="ECO:0000313" key="3">
    <source>
        <dbReference type="Proteomes" id="UP000243797"/>
    </source>
</evidence>
<proteinExistence type="predicted"/>
<reference evidence="2 3" key="1">
    <citation type="submission" date="2017-06" db="EMBL/GenBank/DDBJ databases">
        <title>Draft genome sequence of a variant of Elsinoe murrayae.</title>
        <authorList>
            <person name="Cheng Q."/>
        </authorList>
    </citation>
    <scope>NUCLEOTIDE SEQUENCE [LARGE SCALE GENOMIC DNA]</scope>
    <source>
        <strain evidence="2 3">CQ-2017a</strain>
    </source>
</reference>
<dbReference type="EMBL" id="NKHZ01000085">
    <property type="protein sequence ID" value="PNS14561.1"/>
    <property type="molecule type" value="Genomic_DNA"/>
</dbReference>
<evidence type="ECO:0000313" key="2">
    <source>
        <dbReference type="EMBL" id="PNS14561.1"/>
    </source>
</evidence>
<dbReference type="AlphaFoldDB" id="A0A2K1QI00"/>
<dbReference type="InParanoid" id="A0A2K1QI00"/>
<dbReference type="OrthoDB" id="5410764at2759"/>
<keyword evidence="3" id="KW-1185">Reference proteome</keyword>
<gene>
    <name evidence="2" type="ORF">CAC42_2618</name>
</gene>
<organism evidence="2 3">
    <name type="scientific">Sphaceloma murrayae</name>
    <dbReference type="NCBI Taxonomy" id="2082308"/>
    <lineage>
        <taxon>Eukaryota</taxon>
        <taxon>Fungi</taxon>
        <taxon>Dikarya</taxon>
        <taxon>Ascomycota</taxon>
        <taxon>Pezizomycotina</taxon>
        <taxon>Dothideomycetes</taxon>
        <taxon>Dothideomycetidae</taxon>
        <taxon>Myriangiales</taxon>
        <taxon>Elsinoaceae</taxon>
        <taxon>Sphaceloma</taxon>
    </lineage>
</organism>
<name>A0A2K1QI00_9PEZI</name>
<dbReference type="Proteomes" id="UP000243797">
    <property type="component" value="Unassembled WGS sequence"/>
</dbReference>
<dbReference type="STRING" id="2082308.A0A2K1QI00"/>
<accession>A0A2K1QI00</accession>
<evidence type="ECO:0000256" key="1">
    <source>
        <dbReference type="SAM" id="MobiDB-lite"/>
    </source>
</evidence>
<feature type="region of interest" description="Disordered" evidence="1">
    <location>
        <begin position="263"/>
        <end position="291"/>
    </location>
</feature>
<feature type="region of interest" description="Disordered" evidence="1">
    <location>
        <begin position="350"/>
        <end position="372"/>
    </location>
</feature>
<sequence length="445" mass="49327">MESSLAGHEPLEALEPIDLILVCAICNKKLRDMRTNEKKGSGIGDKNARPIRAPFHPHDQLPKAPCPWCMSKFDEGQPKELYWVHSPSAGEYDSRIPGEFFTVLPVPRDTPEVFQIIGLARSNFAYSERVAALEAQVRELQCSKSPARKVARLASLKQAQCSASELGQNDHWQTSLSHPQPVLPVLGLDSQQGQVHIPKPYFPGQPNERCPNLQAHAPYTPQNVPKALAAYQDPRGSTAIQMMPIRGRSSDEAPPYTFNTRQMAPSQAPPDAQYVSSPHFSKTIRPPTKTAAQQRREFHRNLRGASNRIGGDSLLDVKPINGNVYGNMFPPDSDNTHSLTHVQLPHPVSTRRPLWANPDGSPVTLPNSMPISRLSLPQPTTIRNESNITIGPDLLTGRSSTLHRHHHTHQPPTAQYIPRLANPMHFLGARSSDNGGVRDTTMRYL</sequence>